<name>A0A0F8WKC7_9ZZZZ</name>
<comment type="caution">
    <text evidence="3">The sequence shown here is derived from an EMBL/GenBank/DDBJ whole genome shotgun (WGS) entry which is preliminary data.</text>
</comment>
<dbReference type="AlphaFoldDB" id="A0A0F8WKC7"/>
<reference evidence="3" key="1">
    <citation type="journal article" date="2015" name="Nature">
        <title>Complex archaea that bridge the gap between prokaryotes and eukaryotes.</title>
        <authorList>
            <person name="Spang A."/>
            <person name="Saw J.H."/>
            <person name="Jorgensen S.L."/>
            <person name="Zaremba-Niedzwiedzka K."/>
            <person name="Martijn J."/>
            <person name="Lind A.E."/>
            <person name="van Eijk R."/>
            <person name="Schleper C."/>
            <person name="Guy L."/>
            <person name="Ettema T.J."/>
        </authorList>
    </citation>
    <scope>NUCLEOTIDE SEQUENCE</scope>
</reference>
<evidence type="ECO:0000259" key="2">
    <source>
        <dbReference type="Pfam" id="PF08327"/>
    </source>
</evidence>
<dbReference type="EMBL" id="LAZR01064539">
    <property type="protein sequence ID" value="KKK57327.1"/>
    <property type="molecule type" value="Genomic_DNA"/>
</dbReference>
<organism evidence="3">
    <name type="scientific">marine sediment metagenome</name>
    <dbReference type="NCBI Taxonomy" id="412755"/>
    <lineage>
        <taxon>unclassified sequences</taxon>
        <taxon>metagenomes</taxon>
        <taxon>ecological metagenomes</taxon>
    </lineage>
</organism>
<proteinExistence type="inferred from homology"/>
<gene>
    <name evidence="3" type="ORF">LCGC14_3055560</name>
</gene>
<accession>A0A0F8WKC7</accession>
<sequence>MSQELLKLNETTEDTLVMIREFTAPQNLVFEVLTKAEHISQWQIPKNMEIKAVETDIVVGGKYKIVMHSPDKGFDFELFGEYKEIDPPNKIVFTQNVPSLEPMSTITITLSQDGDKTQMVFIQSNITSKQMRDGGLNGRAPVFNRLSEYITTL</sequence>
<dbReference type="Gene3D" id="3.30.530.20">
    <property type="match status" value="1"/>
</dbReference>
<feature type="domain" description="Activator of Hsp90 ATPase homologue 1/2-like C-terminal" evidence="2">
    <location>
        <begin position="24"/>
        <end position="147"/>
    </location>
</feature>
<dbReference type="InterPro" id="IPR023393">
    <property type="entry name" value="START-like_dom_sf"/>
</dbReference>
<dbReference type="SUPFAM" id="SSF55961">
    <property type="entry name" value="Bet v1-like"/>
    <property type="match status" value="1"/>
</dbReference>
<comment type="similarity">
    <text evidence="1">Belongs to the AHA1 family.</text>
</comment>
<dbReference type="Pfam" id="PF08327">
    <property type="entry name" value="AHSA1"/>
    <property type="match status" value="1"/>
</dbReference>
<evidence type="ECO:0000256" key="1">
    <source>
        <dbReference type="ARBA" id="ARBA00006817"/>
    </source>
</evidence>
<evidence type="ECO:0000313" key="3">
    <source>
        <dbReference type="EMBL" id="KKK57327.1"/>
    </source>
</evidence>
<protein>
    <recommendedName>
        <fullName evidence="2">Activator of Hsp90 ATPase homologue 1/2-like C-terminal domain-containing protein</fullName>
    </recommendedName>
</protein>
<dbReference type="InterPro" id="IPR013538">
    <property type="entry name" value="ASHA1/2-like_C"/>
</dbReference>